<dbReference type="STRING" id="762967.HMPREF9440_02157"/>
<dbReference type="Proteomes" id="UP000004956">
    <property type="component" value="Unassembled WGS sequence"/>
</dbReference>
<dbReference type="Pfam" id="PF13432">
    <property type="entry name" value="TPR_16"/>
    <property type="match status" value="3"/>
</dbReference>
<dbReference type="EMBL" id="AFBQ01000326">
    <property type="protein sequence ID" value="EHY30488.1"/>
    <property type="molecule type" value="Genomic_DNA"/>
</dbReference>
<dbReference type="PANTHER" id="PTHR45586">
    <property type="entry name" value="TPR REPEAT-CONTAINING PROTEIN PA4667"/>
    <property type="match status" value="1"/>
</dbReference>
<feature type="chain" id="PRO_5003589010" evidence="3">
    <location>
        <begin position="36"/>
        <end position="595"/>
    </location>
</feature>
<evidence type="ECO:0000256" key="1">
    <source>
        <dbReference type="ARBA" id="ARBA00022737"/>
    </source>
</evidence>
<sequence length="595" mass="65594">MDRVLFNEFHPAAMPRPAVSLLCSLVLLAAGAASAMPGMKGMPPGHPKVMRGDITTFEVIAGDIARHRGEPGFAYDAYMDAARRERSAELAGQAWEAAVQAQDSGRMVEAAKLWYELDPLSAGALNTLLVDAVKQGRPKDAEKLLTEAAGRFDARKDEKGKADPGAWFATTARIFRGLPPNRVRDAVTILDPWAAKYPKRADVGIAMAQLRRTAGDRVQACRAAEKAIALDPKNSSLLVEAADICWQGDRTAAFRMLNEHLKRRPKDADVRIVLARALERSGERAKALEAAERAVKDAGENLRIYQNAGQIAAELNDVERTTRWLTEYVKRVREENPAVDLSRAELWLQLGNAALTKRDFTAAARYYRELQAGPFAVQARLREAVALSDGGKTEEALQTLRTARTNLKLDAPVLFSAEASLLMEKGRAPEALEVMNAALEAHPTDPEILYEAAMLAQETGDSALSEKRLQTLLSMNPEHVQANNALGYLWVEQNRNLTEARALLEKAYRADPLNPYILDSMGWLCYREGRLRAAREFVSASLKKLYDAEVAAHLVIILQKSGDQKAAEATFAELLEHDPEHPTVARLRELLGKKP</sequence>
<dbReference type="InterPro" id="IPR051012">
    <property type="entry name" value="CellSynth/LPSAsmb/PSIAsmb"/>
</dbReference>
<dbReference type="AlphaFoldDB" id="H3KHB4"/>
<name>H3KHB4_9BURK</name>
<comment type="caution">
    <text evidence="4">The sequence shown here is derived from an EMBL/GenBank/DDBJ whole genome shotgun (WGS) entry which is preliminary data.</text>
</comment>
<keyword evidence="3" id="KW-0732">Signal</keyword>
<evidence type="ECO:0000256" key="2">
    <source>
        <dbReference type="ARBA" id="ARBA00022803"/>
    </source>
</evidence>
<keyword evidence="5" id="KW-1185">Reference proteome</keyword>
<dbReference type="HOGENOM" id="CLU_007251_4_0_4"/>
<dbReference type="RefSeq" id="WP_008543421.1">
    <property type="nucleotide sequence ID" value="NZ_JH605011.1"/>
</dbReference>
<evidence type="ECO:0000313" key="4">
    <source>
        <dbReference type="EMBL" id="EHY30488.1"/>
    </source>
</evidence>
<dbReference type="Gene3D" id="1.25.40.10">
    <property type="entry name" value="Tetratricopeptide repeat domain"/>
    <property type="match status" value="2"/>
</dbReference>
<feature type="signal peptide" evidence="3">
    <location>
        <begin position="1"/>
        <end position="35"/>
    </location>
</feature>
<proteinExistence type="predicted"/>
<dbReference type="SUPFAM" id="SSF48452">
    <property type="entry name" value="TPR-like"/>
    <property type="match status" value="3"/>
</dbReference>
<dbReference type="SMART" id="SM00028">
    <property type="entry name" value="TPR"/>
    <property type="match status" value="7"/>
</dbReference>
<accession>H3KHB4</accession>
<reference evidence="4 5" key="1">
    <citation type="submission" date="2011-11" db="EMBL/GenBank/DDBJ databases">
        <authorList>
            <person name="Weinstock G."/>
            <person name="Sodergren E."/>
            <person name="Clifton S."/>
            <person name="Fulton L."/>
            <person name="Fulton B."/>
            <person name="Courtney L."/>
            <person name="Fronick C."/>
            <person name="Harrison M."/>
            <person name="Strong C."/>
            <person name="Farmer C."/>
            <person name="Delahaunty K."/>
            <person name="Markovic C."/>
            <person name="Hall O."/>
            <person name="Minx P."/>
            <person name="Tomlinson C."/>
            <person name="Mitreva M."/>
            <person name="Hou S."/>
            <person name="Chen J."/>
            <person name="Wollam A."/>
            <person name="Pepin K.H."/>
            <person name="Johnson M."/>
            <person name="Bhonagiri V."/>
            <person name="Zhang X."/>
            <person name="Suruliraj S."/>
            <person name="Warren W."/>
            <person name="Chinwalla A."/>
            <person name="Mardis E.R."/>
            <person name="Wilson R.K."/>
        </authorList>
    </citation>
    <scope>NUCLEOTIDE SEQUENCE [LARGE SCALE GENOMIC DNA]</scope>
    <source>
        <strain evidence="4 5">YIT 11816</strain>
    </source>
</reference>
<dbReference type="InterPro" id="IPR011990">
    <property type="entry name" value="TPR-like_helical_dom_sf"/>
</dbReference>
<evidence type="ECO:0000313" key="5">
    <source>
        <dbReference type="Proteomes" id="UP000004956"/>
    </source>
</evidence>
<evidence type="ECO:0000256" key="3">
    <source>
        <dbReference type="SAM" id="SignalP"/>
    </source>
</evidence>
<keyword evidence="1" id="KW-0677">Repeat</keyword>
<keyword evidence="2" id="KW-0802">TPR repeat</keyword>
<dbReference type="InterPro" id="IPR019734">
    <property type="entry name" value="TPR_rpt"/>
</dbReference>
<gene>
    <name evidence="4" type="ORF">HMPREF9440_02157</name>
</gene>
<dbReference type="PATRIC" id="fig|762967.3.peg.1693"/>
<dbReference type="PANTHER" id="PTHR45586:SF1">
    <property type="entry name" value="LIPOPOLYSACCHARIDE ASSEMBLY PROTEIN B"/>
    <property type="match status" value="1"/>
</dbReference>
<protein>
    <submittedName>
        <fullName evidence="4">Tetratricopeptide repeat protein</fullName>
    </submittedName>
</protein>
<organism evidence="4 5">
    <name type="scientific">Sutterella parvirubra YIT 11816</name>
    <dbReference type="NCBI Taxonomy" id="762967"/>
    <lineage>
        <taxon>Bacteria</taxon>
        <taxon>Pseudomonadati</taxon>
        <taxon>Pseudomonadota</taxon>
        <taxon>Betaproteobacteria</taxon>
        <taxon>Burkholderiales</taxon>
        <taxon>Sutterellaceae</taxon>
        <taxon>Sutterella</taxon>
    </lineage>
</organism>